<dbReference type="CDD" id="cd10150">
    <property type="entry name" value="CobN_like"/>
    <property type="match status" value="1"/>
</dbReference>
<evidence type="ECO:0000313" key="3">
    <source>
        <dbReference type="EMBL" id="HIT46401.1"/>
    </source>
</evidence>
<evidence type="ECO:0000256" key="1">
    <source>
        <dbReference type="SAM" id="Phobius"/>
    </source>
</evidence>
<feature type="transmembrane region" description="Helical" evidence="1">
    <location>
        <begin position="1335"/>
        <end position="1356"/>
    </location>
</feature>
<dbReference type="PROSITE" id="PS51257">
    <property type="entry name" value="PROKAR_LIPOPROTEIN"/>
    <property type="match status" value="1"/>
</dbReference>
<gene>
    <name evidence="3" type="ORF">IAC35_00920</name>
</gene>
<evidence type="ECO:0000259" key="2">
    <source>
        <dbReference type="Pfam" id="PF02514"/>
    </source>
</evidence>
<dbReference type="PANTHER" id="PTHR44119">
    <property type="entry name" value="MAGNESIUM-CHELATASE SUBUNIT CHLH, CHLOROPLASTIC"/>
    <property type="match status" value="1"/>
</dbReference>
<feature type="domain" description="CobN/magnesium chelatase" evidence="2">
    <location>
        <begin position="126"/>
        <end position="1255"/>
    </location>
</feature>
<reference evidence="3" key="2">
    <citation type="journal article" date="2021" name="PeerJ">
        <title>Extensive microbial diversity within the chicken gut microbiome revealed by metagenomics and culture.</title>
        <authorList>
            <person name="Gilroy R."/>
            <person name="Ravi A."/>
            <person name="Getino M."/>
            <person name="Pursley I."/>
            <person name="Horton D.L."/>
            <person name="Alikhan N.F."/>
            <person name="Baker D."/>
            <person name="Gharbi K."/>
            <person name="Hall N."/>
            <person name="Watson M."/>
            <person name="Adriaenssens E.M."/>
            <person name="Foster-Nyarko E."/>
            <person name="Jarju S."/>
            <person name="Secka A."/>
            <person name="Antonio M."/>
            <person name="Oren A."/>
            <person name="Chaudhuri R.R."/>
            <person name="La Ragione R."/>
            <person name="Hildebrand F."/>
            <person name="Pallen M.J."/>
        </authorList>
    </citation>
    <scope>NUCLEOTIDE SEQUENCE</scope>
    <source>
        <strain evidence="3">ChiHecec2B26-709</strain>
    </source>
</reference>
<comment type="caution">
    <text evidence="3">The sequence shown here is derived from an EMBL/GenBank/DDBJ whole genome shotgun (WGS) entry which is preliminary data.</text>
</comment>
<proteinExistence type="predicted"/>
<feature type="transmembrane region" description="Helical" evidence="1">
    <location>
        <begin position="7"/>
        <end position="27"/>
    </location>
</feature>
<name>A0A9D1GM46_9BACT</name>
<reference evidence="3" key="1">
    <citation type="submission" date="2020-10" db="EMBL/GenBank/DDBJ databases">
        <authorList>
            <person name="Gilroy R."/>
        </authorList>
    </citation>
    <scope>NUCLEOTIDE SEQUENCE</scope>
    <source>
        <strain evidence="3">ChiHecec2B26-709</strain>
    </source>
</reference>
<dbReference type="Pfam" id="PF02514">
    <property type="entry name" value="CobN-Mg_chel"/>
    <property type="match status" value="1"/>
</dbReference>
<organism evidence="3 4">
    <name type="scientific">Candidatus Cryptobacteroides merdipullorum</name>
    <dbReference type="NCBI Taxonomy" id="2840771"/>
    <lineage>
        <taxon>Bacteria</taxon>
        <taxon>Pseudomonadati</taxon>
        <taxon>Bacteroidota</taxon>
        <taxon>Bacteroidia</taxon>
        <taxon>Bacteroidales</taxon>
        <taxon>Candidatus Cryptobacteroides</taxon>
    </lineage>
</organism>
<evidence type="ECO:0000313" key="4">
    <source>
        <dbReference type="Proteomes" id="UP000886881"/>
    </source>
</evidence>
<keyword evidence="1" id="KW-1133">Transmembrane helix</keyword>
<sequence>MKTRSRVLVTVSILAACAAICAIWSVWLSPVRIGFVNWQTMTLGQIAKANTNRFIRIRQLDGENLRKIPGCDFVFINGMGMRITEDERALIRKAAERGVPMLTIMATNPANDISTVDSLQRETLSAYLSGGDRANYHNMLEYVRGEVCGRLLWTEEPGAPAVPEYGLLYHVDPDDPDSGDIPFASVREYEDWLRSEGLFKPGAPGVVVTGPMGDPVELIAALEKSGKNVYPVNNMRLFILRHHADSVDVSALINMAHGRMGDYIVDFLEERNAPLFTPLNVNTLVSEWEEDRMGMSGGFMSQSVVTPEIDGAIRPFALFGHYEGKDGLQYLKAIPGRLEEFVETVDNYISLKKTPNSEKKVAIFYYKGPGQNSLTAAGMEVLPSLYNFLKELRAAGYRVEGLPSDEAGFAKLVQRQGAVFGTYAEGAIADFIENGNPRLVSAADYEKWSSEALGPEMAAETAEAGGEFPGSYLATEDGRLALPGVELGNIVLLPQLAAGMGDDEFKIVHGADTAPPYPYIAEYLWARKGFGADVLIHFGTHGSLEFTPSKQVALSSRDWPDRLVGTTPHLYVYTISNVGEAMIAKRRTYAGIQSYLTPPFMESGLRGTYRELKDAIGKYYDATADGGDAASESRKVKDLALEMGLHRDLRLDSLSTSGYTEEEIARIDNFAEELTNEKITGELYTMGEPYEPSRIRSSVLAMASDPIAYALYALDRQRGLADAGLEENSRKFNREYLEPAKEIVRRVLDNPGLADDDFICGLAGVNPGELGDARKTVARLDRPKSMMELMMNPAGGASETEISDEREAYLRAVVQLATAVENIDNYSVALRESPREEFRSLLNAMDGGYVAPSPGGDPIVNPNTLPTGRNLYAINAEATPSEKAWEEGRKLAERTIEMYRRNHNDSIPRKVSYTLWSGEFIETEGATIAQVLYMLGVEPVRDAFGRVTDLRLIPSAELGRPRIDVVVQTSGQLRDIAASRLFLISRAVEMAAAARDDDYRNLVAEGVVESERMLTERGVSPREARELSKYRVFGGVNGGYGTGITGMIQNGDSWEDSGQIAERYMQNMGAYYGSEDEWEKYGDYAFEAALGGTDVVIQPRQSNTWGALSLDHVYEFMGGMNLAVRKVTGKDPDAYLSDYRNHNNMRMQELREAIGVESRSTIFNPSYIEEKMKGGAGAAAGFAEIVQNTYGWNVTKPSVIDDEMWDEIYDVYVKDKFGLGIEEYFGDRNPAALEEITAVMMETARKGMWDAGERQLQDIADLHSRLVDKYLPSCSETVCDNAPLRNFIASKLDAPAAVRYNSNIDNIREARSSGSDGVVMKRETLDEGAAQRTAVLSNTVVAVFAAAALVVIVLLVRKRRRNGKR</sequence>
<dbReference type="EMBL" id="DVLC01000019">
    <property type="protein sequence ID" value="HIT46401.1"/>
    <property type="molecule type" value="Genomic_DNA"/>
</dbReference>
<dbReference type="InterPro" id="IPR003672">
    <property type="entry name" value="CobN/Mg_chltase"/>
</dbReference>
<dbReference type="Proteomes" id="UP000886881">
    <property type="component" value="Unassembled WGS sequence"/>
</dbReference>
<keyword evidence="1" id="KW-0472">Membrane</keyword>
<protein>
    <submittedName>
        <fullName evidence="3">Cobaltochelatase subunit CobN</fullName>
    </submittedName>
</protein>
<accession>A0A9D1GM46</accession>
<keyword evidence="1" id="KW-0812">Transmembrane</keyword>
<dbReference type="PANTHER" id="PTHR44119:SF4">
    <property type="entry name" value="AEROBIC COBALTOCHELATASE SUBUNIT COBN"/>
    <property type="match status" value="1"/>
</dbReference>